<dbReference type="EMBL" id="QEAP01000080">
    <property type="protein sequence ID" value="TPX75442.1"/>
    <property type="molecule type" value="Genomic_DNA"/>
</dbReference>
<proteinExistence type="predicted"/>
<dbReference type="SUPFAM" id="SSF56349">
    <property type="entry name" value="DNA breaking-rejoining enzymes"/>
    <property type="match status" value="1"/>
</dbReference>
<sequence>MGRSNPGNSRLVSVHVNWLAKELGESLVLPLQAAPLPANFVHLLESHIFAQLSNPLLPPLVRLHWCQLWCFILLVGISGHHPGNLTCICTPSITWLPDRKCIIITLITGKTATVSKPDRFVVDHPPLLTALRLYARDCAWNGIDLAEGTPYIFFKLTEHKLPEKHIPGSAQNLNAAFQQTLKSMGIFEGKTLYSFCVGNPITTAMNTPDPAALSAAGGWRSDASVLRYSQVAIVAAAAEAYAEAPTDAVR</sequence>
<dbReference type="InterPro" id="IPR013762">
    <property type="entry name" value="Integrase-like_cat_sf"/>
</dbReference>
<evidence type="ECO:0000313" key="2">
    <source>
        <dbReference type="EMBL" id="TPX75442.1"/>
    </source>
</evidence>
<accession>A0A507FGY6</accession>
<keyword evidence="3" id="KW-1185">Reference proteome</keyword>
<protein>
    <submittedName>
        <fullName evidence="2">Uncharacterized protein</fullName>
    </submittedName>
</protein>
<dbReference type="InterPro" id="IPR011010">
    <property type="entry name" value="DNA_brk_join_enz"/>
</dbReference>
<comment type="caution">
    <text evidence="2">The sequence shown here is derived from an EMBL/GenBank/DDBJ whole genome shotgun (WGS) entry which is preliminary data.</text>
</comment>
<evidence type="ECO:0000256" key="1">
    <source>
        <dbReference type="ARBA" id="ARBA00023172"/>
    </source>
</evidence>
<reference evidence="2 3" key="1">
    <citation type="journal article" date="2019" name="Sci. Rep.">
        <title>Comparative genomics of chytrid fungi reveal insights into the obligate biotrophic and pathogenic lifestyle of Synchytrium endobioticum.</title>
        <authorList>
            <person name="van de Vossenberg B.T.L.H."/>
            <person name="Warris S."/>
            <person name="Nguyen H.D.T."/>
            <person name="van Gent-Pelzer M.P.E."/>
            <person name="Joly D.L."/>
            <person name="van de Geest H.C."/>
            <person name="Bonants P.J.M."/>
            <person name="Smith D.S."/>
            <person name="Levesque C.A."/>
            <person name="van der Lee T.A.J."/>
        </authorList>
    </citation>
    <scope>NUCLEOTIDE SEQUENCE [LARGE SCALE GENOMIC DNA]</scope>
    <source>
        <strain evidence="2 3">CBS 675.73</strain>
    </source>
</reference>
<dbReference type="GO" id="GO:0006310">
    <property type="term" value="P:DNA recombination"/>
    <property type="evidence" value="ECO:0007669"/>
    <property type="project" value="UniProtKB-KW"/>
</dbReference>
<name>A0A507FGY6_9FUNG</name>
<keyword evidence="1" id="KW-0233">DNA recombination</keyword>
<dbReference type="OrthoDB" id="2151989at2759"/>
<evidence type="ECO:0000313" key="3">
    <source>
        <dbReference type="Proteomes" id="UP000320333"/>
    </source>
</evidence>
<dbReference type="GO" id="GO:0003677">
    <property type="term" value="F:DNA binding"/>
    <property type="evidence" value="ECO:0007669"/>
    <property type="project" value="InterPro"/>
</dbReference>
<dbReference type="Proteomes" id="UP000320333">
    <property type="component" value="Unassembled WGS sequence"/>
</dbReference>
<gene>
    <name evidence="2" type="ORF">CcCBS67573_g03288</name>
</gene>
<dbReference type="Gene3D" id="1.10.443.10">
    <property type="entry name" value="Intergrase catalytic core"/>
    <property type="match status" value="1"/>
</dbReference>
<dbReference type="AlphaFoldDB" id="A0A507FGY6"/>
<dbReference type="GO" id="GO:0015074">
    <property type="term" value="P:DNA integration"/>
    <property type="evidence" value="ECO:0007669"/>
    <property type="project" value="InterPro"/>
</dbReference>
<organism evidence="2 3">
    <name type="scientific">Chytriomyces confervae</name>
    <dbReference type="NCBI Taxonomy" id="246404"/>
    <lineage>
        <taxon>Eukaryota</taxon>
        <taxon>Fungi</taxon>
        <taxon>Fungi incertae sedis</taxon>
        <taxon>Chytridiomycota</taxon>
        <taxon>Chytridiomycota incertae sedis</taxon>
        <taxon>Chytridiomycetes</taxon>
        <taxon>Chytridiales</taxon>
        <taxon>Chytriomycetaceae</taxon>
        <taxon>Chytriomyces</taxon>
    </lineage>
</organism>